<organism evidence="1 2">
    <name type="scientific">Elysia crispata</name>
    <name type="common">lettuce slug</name>
    <dbReference type="NCBI Taxonomy" id="231223"/>
    <lineage>
        <taxon>Eukaryota</taxon>
        <taxon>Metazoa</taxon>
        <taxon>Spiralia</taxon>
        <taxon>Lophotrochozoa</taxon>
        <taxon>Mollusca</taxon>
        <taxon>Gastropoda</taxon>
        <taxon>Heterobranchia</taxon>
        <taxon>Euthyneura</taxon>
        <taxon>Panpulmonata</taxon>
        <taxon>Sacoglossa</taxon>
        <taxon>Placobranchoidea</taxon>
        <taxon>Plakobranchidae</taxon>
        <taxon>Elysia</taxon>
    </lineage>
</organism>
<accession>A0AAE0YZG7</accession>
<evidence type="ECO:0000313" key="2">
    <source>
        <dbReference type="Proteomes" id="UP001283361"/>
    </source>
</evidence>
<sequence length="66" mass="7830">MNQKGQTFLELHGLGTKDTINDMSVKNMYQEDMVKAKGNGHRMCTWKDLKLRTMKRSFRTYLRPLH</sequence>
<protein>
    <submittedName>
        <fullName evidence="1">Uncharacterized protein</fullName>
    </submittedName>
</protein>
<dbReference type="AlphaFoldDB" id="A0AAE0YZG7"/>
<reference evidence="1" key="1">
    <citation type="journal article" date="2023" name="G3 (Bethesda)">
        <title>A reference genome for the long-term kleptoplast-retaining sea slug Elysia crispata morphotype clarki.</title>
        <authorList>
            <person name="Eastman K.E."/>
            <person name="Pendleton A.L."/>
            <person name="Shaikh M.A."/>
            <person name="Suttiyut T."/>
            <person name="Ogas R."/>
            <person name="Tomko P."/>
            <person name="Gavelis G."/>
            <person name="Widhalm J.R."/>
            <person name="Wisecaver J.H."/>
        </authorList>
    </citation>
    <scope>NUCLEOTIDE SEQUENCE</scope>
    <source>
        <strain evidence="1">ECLA1</strain>
    </source>
</reference>
<proteinExistence type="predicted"/>
<gene>
    <name evidence="1" type="ORF">RRG08_031497</name>
</gene>
<keyword evidence="2" id="KW-1185">Reference proteome</keyword>
<dbReference type="Proteomes" id="UP001283361">
    <property type="component" value="Unassembled WGS sequence"/>
</dbReference>
<evidence type="ECO:0000313" key="1">
    <source>
        <dbReference type="EMBL" id="KAK3759963.1"/>
    </source>
</evidence>
<comment type="caution">
    <text evidence="1">The sequence shown here is derived from an EMBL/GenBank/DDBJ whole genome shotgun (WGS) entry which is preliminary data.</text>
</comment>
<name>A0AAE0YZG7_9GAST</name>
<dbReference type="EMBL" id="JAWDGP010005057">
    <property type="protein sequence ID" value="KAK3759963.1"/>
    <property type="molecule type" value="Genomic_DNA"/>
</dbReference>